<comment type="caution">
    <text evidence="2">The sequence shown here is derived from an EMBL/GenBank/DDBJ whole genome shotgun (WGS) entry which is preliminary data.</text>
</comment>
<feature type="transmembrane region" description="Helical" evidence="1">
    <location>
        <begin position="43"/>
        <end position="65"/>
    </location>
</feature>
<organism evidence="2 3">
    <name type="scientific">Algoriphagus limi</name>
    <dbReference type="NCBI Taxonomy" id="2975273"/>
    <lineage>
        <taxon>Bacteria</taxon>
        <taxon>Pseudomonadati</taxon>
        <taxon>Bacteroidota</taxon>
        <taxon>Cytophagia</taxon>
        <taxon>Cytophagales</taxon>
        <taxon>Cyclobacteriaceae</taxon>
        <taxon>Algoriphagus</taxon>
    </lineage>
</organism>
<keyword evidence="3" id="KW-1185">Reference proteome</keyword>
<dbReference type="RefSeq" id="WP_259412635.1">
    <property type="nucleotide sequence ID" value="NZ_JANWGH010000001.1"/>
</dbReference>
<name>A0ABT2G111_9BACT</name>
<evidence type="ECO:0000313" key="2">
    <source>
        <dbReference type="EMBL" id="MCS5488955.1"/>
    </source>
</evidence>
<protein>
    <submittedName>
        <fullName evidence="2">Uncharacterized protein</fullName>
    </submittedName>
</protein>
<sequence length="123" mass="13295">MKFILFLLLSIVLVIFLNPFLPFWGVMIGLGLLSLLVQPEGGAAFFGGGFGMGLAWMGLAFYLSAETGSNLPDKMAQLFGLGNGTYMILATGFLGFLLGAFSSWSGQLLRNMLKKKPQNIYMG</sequence>
<accession>A0ABT2G111</accession>
<feature type="transmembrane region" description="Helical" evidence="1">
    <location>
        <begin position="85"/>
        <end position="106"/>
    </location>
</feature>
<keyword evidence="1" id="KW-0472">Membrane</keyword>
<evidence type="ECO:0000313" key="3">
    <source>
        <dbReference type="Proteomes" id="UP001206788"/>
    </source>
</evidence>
<reference evidence="2 3" key="1">
    <citation type="submission" date="2022-08" db="EMBL/GenBank/DDBJ databases">
        <title>Algoriphagus sp. CAU 1643 isolated from mud.</title>
        <authorList>
            <person name="Kim W."/>
        </authorList>
    </citation>
    <scope>NUCLEOTIDE SEQUENCE [LARGE SCALE GENOMIC DNA]</scope>
    <source>
        <strain evidence="2 3">CAU 1643</strain>
    </source>
</reference>
<proteinExistence type="predicted"/>
<keyword evidence="1" id="KW-1133">Transmembrane helix</keyword>
<gene>
    <name evidence="2" type="ORF">NY014_00855</name>
</gene>
<dbReference type="Proteomes" id="UP001206788">
    <property type="component" value="Unassembled WGS sequence"/>
</dbReference>
<dbReference type="EMBL" id="JANWGH010000001">
    <property type="protein sequence ID" value="MCS5488955.1"/>
    <property type="molecule type" value="Genomic_DNA"/>
</dbReference>
<evidence type="ECO:0000256" key="1">
    <source>
        <dbReference type="SAM" id="Phobius"/>
    </source>
</evidence>
<keyword evidence="1" id="KW-0812">Transmembrane</keyword>
<feature type="transmembrane region" description="Helical" evidence="1">
    <location>
        <begin position="6"/>
        <end position="36"/>
    </location>
</feature>